<sequence>MLTLEEKGSSYTSITSPRRRYLIIVLVVGFLVITAIGIVAGYFIGRSSVKSCKEGDRKRDDDKNGDGKSNQQQLDEFHKNAVEMVSTRELRDNLDIMRKKLHFTGPGGRRKSSLSKHFTVLSSEAVNISKLANLTENTKNYGQITLNIKPYVDPLDQPGKREPLPSNDKTFVIHGFVHFVACFVFQGKLLYANYGREKDFEALKKSNISCSGKIVIMRYGKIGRATKSKRAHALGAIGAIYYMDPQEYAKKGVDKVYPEYNWMPSTGVQRGNIKSSPIRGDPQTPGFPSVEGMYRLPKEEAEKLLPQIPTHPISYKDAEPLLRTLVGSLPAEDFQGGLNFSYGIQMADNDTREVLLNVSNENYPADVYNVVGVIKGSTHPDELVMLGNHRDAWVFGAADASSGTAAMMELSRVLGEQLKKGWRPKRTIVLLSWGAEEPQYMGSVEWIEEYSRLLSARGVAYLNVDMAVDGNYSFRAKSAPLLDWVLARGTQKVRSPLGNETAFEEWKRKIPSIMGFNYLPRLQQPRAGSDYVNFIQRLGIPIVDIRYTYDSKTSGNPLYHCQVLLKTTY</sequence>
<dbReference type="PANTHER" id="PTHR10404:SF77">
    <property type="entry name" value="GLUTAMATE CARBOXYPEPTIDASE 2 HOMOLOG"/>
    <property type="match status" value="1"/>
</dbReference>
<dbReference type="SUPFAM" id="SSF53187">
    <property type="entry name" value="Zn-dependent exopeptidases"/>
    <property type="match status" value="1"/>
</dbReference>
<feature type="region of interest" description="Disordered" evidence="1">
    <location>
        <begin position="52"/>
        <end position="78"/>
    </location>
</feature>
<evidence type="ECO:0000259" key="3">
    <source>
        <dbReference type="Pfam" id="PF02225"/>
    </source>
</evidence>
<feature type="domain" description="PA" evidence="3">
    <location>
        <begin position="187"/>
        <end position="273"/>
    </location>
</feature>
<dbReference type="Gene3D" id="3.50.30.30">
    <property type="match status" value="1"/>
</dbReference>
<evidence type="ECO:0000313" key="6">
    <source>
        <dbReference type="Proteomes" id="UP001159427"/>
    </source>
</evidence>
<organism evidence="5 6">
    <name type="scientific">Porites evermanni</name>
    <dbReference type="NCBI Taxonomy" id="104178"/>
    <lineage>
        <taxon>Eukaryota</taxon>
        <taxon>Metazoa</taxon>
        <taxon>Cnidaria</taxon>
        <taxon>Anthozoa</taxon>
        <taxon>Hexacorallia</taxon>
        <taxon>Scleractinia</taxon>
        <taxon>Fungiina</taxon>
        <taxon>Poritidae</taxon>
        <taxon>Porites</taxon>
    </lineage>
</organism>
<keyword evidence="2" id="KW-1133">Transmembrane helix</keyword>
<comment type="caution">
    <text evidence="5">The sequence shown here is derived from an EMBL/GenBank/DDBJ whole genome shotgun (WGS) entry which is preliminary data.</text>
</comment>
<name>A0ABN8M0Q9_9CNID</name>
<dbReference type="Proteomes" id="UP001159427">
    <property type="component" value="Unassembled WGS sequence"/>
</dbReference>
<dbReference type="Pfam" id="PF04389">
    <property type="entry name" value="Peptidase_M28"/>
    <property type="match status" value="1"/>
</dbReference>
<dbReference type="InterPro" id="IPR007484">
    <property type="entry name" value="Peptidase_M28"/>
</dbReference>
<dbReference type="EMBL" id="CALNXI010000168">
    <property type="protein sequence ID" value="CAH3021073.1"/>
    <property type="molecule type" value="Genomic_DNA"/>
</dbReference>
<protein>
    <submittedName>
        <fullName evidence="5">Uncharacterized protein</fullName>
    </submittedName>
</protein>
<evidence type="ECO:0000256" key="2">
    <source>
        <dbReference type="SAM" id="Phobius"/>
    </source>
</evidence>
<dbReference type="CDD" id="cd02121">
    <property type="entry name" value="PA_GCPII_like"/>
    <property type="match status" value="1"/>
</dbReference>
<dbReference type="InterPro" id="IPR003137">
    <property type="entry name" value="PA_domain"/>
</dbReference>
<evidence type="ECO:0000259" key="4">
    <source>
        <dbReference type="Pfam" id="PF04389"/>
    </source>
</evidence>
<dbReference type="SUPFAM" id="SSF52025">
    <property type="entry name" value="PA domain"/>
    <property type="match status" value="1"/>
</dbReference>
<evidence type="ECO:0000313" key="5">
    <source>
        <dbReference type="EMBL" id="CAH3021073.1"/>
    </source>
</evidence>
<feature type="domain" description="Peptidase M28" evidence="4">
    <location>
        <begin position="369"/>
        <end position="560"/>
    </location>
</feature>
<feature type="transmembrane region" description="Helical" evidence="2">
    <location>
        <begin position="21"/>
        <end position="44"/>
    </location>
</feature>
<gene>
    <name evidence="5" type="ORF">PEVE_00009733</name>
</gene>
<keyword evidence="6" id="KW-1185">Reference proteome</keyword>
<keyword evidence="2" id="KW-0812">Transmembrane</keyword>
<proteinExistence type="predicted"/>
<dbReference type="InterPro" id="IPR039373">
    <property type="entry name" value="Peptidase_M28B"/>
</dbReference>
<evidence type="ECO:0000256" key="1">
    <source>
        <dbReference type="SAM" id="MobiDB-lite"/>
    </source>
</evidence>
<feature type="compositionally biased region" description="Basic and acidic residues" evidence="1">
    <location>
        <begin position="52"/>
        <end position="66"/>
    </location>
</feature>
<dbReference type="PANTHER" id="PTHR10404">
    <property type="entry name" value="N-ACETYLATED-ALPHA-LINKED ACIDIC DIPEPTIDASE"/>
    <property type="match status" value="1"/>
</dbReference>
<dbReference type="InterPro" id="IPR046450">
    <property type="entry name" value="PA_dom_sf"/>
</dbReference>
<reference evidence="5 6" key="1">
    <citation type="submission" date="2022-05" db="EMBL/GenBank/DDBJ databases">
        <authorList>
            <consortium name="Genoscope - CEA"/>
            <person name="William W."/>
        </authorList>
    </citation>
    <scope>NUCLEOTIDE SEQUENCE [LARGE SCALE GENOMIC DNA]</scope>
</reference>
<keyword evidence="2" id="KW-0472">Membrane</keyword>
<accession>A0ABN8M0Q9</accession>
<dbReference type="Gene3D" id="3.40.630.10">
    <property type="entry name" value="Zn peptidases"/>
    <property type="match status" value="1"/>
</dbReference>
<dbReference type="Pfam" id="PF02225">
    <property type="entry name" value="PA"/>
    <property type="match status" value="1"/>
</dbReference>